<keyword evidence="3" id="KW-0272">Extracellular matrix</keyword>
<keyword evidence="2" id="KW-0964">Secreted</keyword>
<dbReference type="Proteomes" id="UP000694523">
    <property type="component" value="Unplaced"/>
</dbReference>
<dbReference type="PROSITE" id="PS50234">
    <property type="entry name" value="VWFA"/>
    <property type="match status" value="3"/>
</dbReference>
<dbReference type="Pfam" id="PF00092">
    <property type="entry name" value="VWA"/>
    <property type="match status" value="3"/>
</dbReference>
<keyword evidence="4" id="KW-0732">Signal</keyword>
<dbReference type="FunFam" id="3.40.50.410:FF:000003">
    <property type="entry name" value="Collagen type VI alpha 3 chain"/>
    <property type="match status" value="1"/>
</dbReference>
<reference evidence="11" key="2">
    <citation type="submission" date="2025-09" db="UniProtKB">
        <authorList>
            <consortium name="Ensembl"/>
        </authorList>
    </citation>
    <scope>IDENTIFICATION</scope>
</reference>
<keyword evidence="7" id="KW-0176">Collagen</keyword>
<dbReference type="SUPFAM" id="SSF53300">
    <property type="entry name" value="vWA-like"/>
    <property type="match status" value="3"/>
</dbReference>
<keyword evidence="6" id="KW-0130">Cell adhesion</keyword>
<accession>A0A8C6U7Z8</accession>
<evidence type="ECO:0000256" key="2">
    <source>
        <dbReference type="ARBA" id="ARBA00022525"/>
    </source>
</evidence>
<keyword evidence="9" id="KW-0472">Membrane</keyword>
<keyword evidence="9" id="KW-0812">Transmembrane</keyword>
<evidence type="ECO:0000256" key="7">
    <source>
        <dbReference type="ARBA" id="ARBA00023119"/>
    </source>
</evidence>
<evidence type="ECO:0000256" key="5">
    <source>
        <dbReference type="ARBA" id="ARBA00022737"/>
    </source>
</evidence>
<dbReference type="SMART" id="SM00327">
    <property type="entry name" value="VWA"/>
    <property type="match status" value="3"/>
</dbReference>
<dbReference type="Gene3D" id="3.40.50.410">
    <property type="entry name" value="von Willebrand factor, type A domain"/>
    <property type="match status" value="3"/>
</dbReference>
<evidence type="ECO:0000256" key="8">
    <source>
        <dbReference type="ARBA" id="ARBA00023180"/>
    </source>
</evidence>
<keyword evidence="9" id="KW-1133">Transmembrane helix</keyword>
<dbReference type="Ensembl" id="ENSNMLT00000036327.1">
    <property type="protein sequence ID" value="ENSNMLP00000032627.1"/>
    <property type="gene ID" value="ENSNMLG00000019590.1"/>
</dbReference>
<keyword evidence="12" id="KW-1185">Reference proteome</keyword>
<evidence type="ECO:0000313" key="12">
    <source>
        <dbReference type="Proteomes" id="UP000694523"/>
    </source>
</evidence>
<dbReference type="PANTHER" id="PTHR24020:SF84">
    <property type="entry name" value="VWFA DOMAIN-CONTAINING PROTEIN"/>
    <property type="match status" value="1"/>
</dbReference>
<feature type="domain" description="VWFA" evidence="10">
    <location>
        <begin position="267"/>
        <end position="457"/>
    </location>
</feature>
<proteinExistence type="predicted"/>
<dbReference type="CDD" id="cd01450">
    <property type="entry name" value="vWFA_subfamily_ECM"/>
    <property type="match status" value="1"/>
</dbReference>
<name>A0A8C6U7Z8_9GOBI</name>
<evidence type="ECO:0000256" key="9">
    <source>
        <dbReference type="SAM" id="Phobius"/>
    </source>
</evidence>
<evidence type="ECO:0000256" key="3">
    <source>
        <dbReference type="ARBA" id="ARBA00022530"/>
    </source>
</evidence>
<feature type="transmembrane region" description="Helical" evidence="9">
    <location>
        <begin position="7"/>
        <end position="24"/>
    </location>
</feature>
<organism evidence="11 12">
    <name type="scientific">Neogobius melanostomus</name>
    <name type="common">round goby</name>
    <dbReference type="NCBI Taxonomy" id="47308"/>
    <lineage>
        <taxon>Eukaryota</taxon>
        <taxon>Metazoa</taxon>
        <taxon>Chordata</taxon>
        <taxon>Craniata</taxon>
        <taxon>Vertebrata</taxon>
        <taxon>Euteleostomi</taxon>
        <taxon>Actinopterygii</taxon>
        <taxon>Neopterygii</taxon>
        <taxon>Teleostei</taxon>
        <taxon>Neoteleostei</taxon>
        <taxon>Acanthomorphata</taxon>
        <taxon>Gobiaria</taxon>
        <taxon>Gobiiformes</taxon>
        <taxon>Gobioidei</taxon>
        <taxon>Gobiidae</taxon>
        <taxon>Benthophilinae</taxon>
        <taxon>Neogobiini</taxon>
        <taxon>Neogobius</taxon>
    </lineage>
</organism>
<evidence type="ECO:0000259" key="10">
    <source>
        <dbReference type="PROSITE" id="PS50234"/>
    </source>
</evidence>
<dbReference type="InterPro" id="IPR002035">
    <property type="entry name" value="VWF_A"/>
</dbReference>
<keyword evidence="5" id="KW-0677">Repeat</keyword>
<dbReference type="GO" id="GO:0005581">
    <property type="term" value="C:collagen trimer"/>
    <property type="evidence" value="ECO:0007669"/>
    <property type="project" value="UniProtKB-KW"/>
</dbReference>
<sequence length="698" mass="76861">MGSVSKITGGSYLVLLICLFFNLINTKYSTPAAKKADIVFLVDSSINVGRANFGEVMNFVSNLIDTYYNDRDDLRFALALYDTDVTDAFFLNSYKNKDDIISAIGQAEYKGGRRINTGAAIRYVQDKHFIKEKGSRRDEGTPQILILFTGGRSADDSKTAALGLKKTGVRIFAVGVGDILDELENVASESSTVARASTYVGLSELNEQILQALDDEIKGKPCVGFRSKDNSNFFLPFRRLCSRPDLRLHPPQFGRDKRAYITDADIDLAFLIDSSESTYPVAFTEIKHYIAHIVEQLEVSSNPTTSLHQYLRNRTGSPIHVDIGLTEHQSAQSVVNFLLQKTPQLEGGRALAAAIETTVENVFELAPLPRDRKVLVLFVTGNVEADEDNLVRIAIEVKCRGYFLVIFGVGNGVGPGDARVLSRMASEPSDVFFKRINSLSQFYDKHILAFGELMPKYVTIFSLEDCAHGLGADVYFLVDTSWSMGEQNFEHVRNFLISAIRALHQVGGDKFRFALVQYNSRPKTEFKLNTYPSPQGALSHIRAMSYDGGGTRTGFGLDFLIRAHMNSMVVVLTDGRSQDDVTEPAHALHLAEVEVFAVGVQDALDSELRDLASKPYNTHVFSVESFLSLKDIVQDLVVGLCGAVAQNRYASVVSEDPVTGGGTGKMGRVTVCTNEQHVQRRCCTCGVALTQSGVLQPQ</sequence>
<feature type="domain" description="VWFA" evidence="10">
    <location>
        <begin position="37"/>
        <end position="217"/>
    </location>
</feature>
<reference evidence="11" key="1">
    <citation type="submission" date="2025-08" db="UniProtKB">
        <authorList>
            <consortium name="Ensembl"/>
        </authorList>
    </citation>
    <scope>IDENTIFICATION</scope>
</reference>
<evidence type="ECO:0000313" key="11">
    <source>
        <dbReference type="Ensembl" id="ENSNMLP00000032627.1"/>
    </source>
</evidence>
<keyword evidence="8" id="KW-0325">Glycoprotein</keyword>
<dbReference type="FunFam" id="3.40.50.410:FF:000004">
    <property type="entry name" value="collagen alpha-6(VI) chain"/>
    <property type="match status" value="1"/>
</dbReference>
<dbReference type="PRINTS" id="PR00453">
    <property type="entry name" value="VWFADOMAIN"/>
</dbReference>
<comment type="subcellular location">
    <subcellularLocation>
        <location evidence="1">Secreted</location>
        <location evidence="1">Extracellular space</location>
        <location evidence="1">Extracellular matrix</location>
    </subcellularLocation>
</comment>
<protein>
    <submittedName>
        <fullName evidence="11">Collagen, type VI, alpha 3</fullName>
    </submittedName>
</protein>
<dbReference type="GO" id="GO:0007155">
    <property type="term" value="P:cell adhesion"/>
    <property type="evidence" value="ECO:0007669"/>
    <property type="project" value="UniProtKB-KW"/>
</dbReference>
<dbReference type="InterPro" id="IPR050525">
    <property type="entry name" value="ECM_Assembly_Org"/>
</dbReference>
<dbReference type="PANTHER" id="PTHR24020">
    <property type="entry name" value="COLLAGEN ALPHA"/>
    <property type="match status" value="1"/>
</dbReference>
<dbReference type="InterPro" id="IPR036465">
    <property type="entry name" value="vWFA_dom_sf"/>
</dbReference>
<feature type="domain" description="VWFA" evidence="10">
    <location>
        <begin position="473"/>
        <end position="636"/>
    </location>
</feature>
<evidence type="ECO:0000256" key="6">
    <source>
        <dbReference type="ARBA" id="ARBA00022889"/>
    </source>
</evidence>
<dbReference type="AlphaFoldDB" id="A0A8C6U7Z8"/>
<evidence type="ECO:0000256" key="4">
    <source>
        <dbReference type="ARBA" id="ARBA00022729"/>
    </source>
</evidence>
<evidence type="ECO:0000256" key="1">
    <source>
        <dbReference type="ARBA" id="ARBA00004498"/>
    </source>
</evidence>